<feature type="region of interest" description="Disordered" evidence="1">
    <location>
        <begin position="326"/>
        <end position="370"/>
    </location>
</feature>
<evidence type="ECO:0000313" key="3">
    <source>
        <dbReference type="Proteomes" id="UP000094385"/>
    </source>
</evidence>
<evidence type="ECO:0000256" key="1">
    <source>
        <dbReference type="SAM" id="MobiDB-lite"/>
    </source>
</evidence>
<keyword evidence="3" id="KW-1185">Reference proteome</keyword>
<accession>A0A1E3Q9I6</accession>
<name>A0A1E3Q9I6_LIPST</name>
<dbReference type="AlphaFoldDB" id="A0A1E3Q9I6"/>
<evidence type="ECO:0000313" key="2">
    <source>
        <dbReference type="EMBL" id="ODQ73677.1"/>
    </source>
</evidence>
<feature type="region of interest" description="Disordered" evidence="1">
    <location>
        <begin position="203"/>
        <end position="276"/>
    </location>
</feature>
<dbReference type="EMBL" id="KV454293">
    <property type="protein sequence ID" value="ODQ73677.1"/>
    <property type="molecule type" value="Genomic_DNA"/>
</dbReference>
<protein>
    <submittedName>
        <fullName evidence="2">Uncharacterized protein</fullName>
    </submittedName>
</protein>
<feature type="compositionally biased region" description="Basic and acidic residues" evidence="1">
    <location>
        <begin position="257"/>
        <end position="268"/>
    </location>
</feature>
<organism evidence="2 3">
    <name type="scientific">Lipomyces starkeyi NRRL Y-11557</name>
    <dbReference type="NCBI Taxonomy" id="675824"/>
    <lineage>
        <taxon>Eukaryota</taxon>
        <taxon>Fungi</taxon>
        <taxon>Dikarya</taxon>
        <taxon>Ascomycota</taxon>
        <taxon>Saccharomycotina</taxon>
        <taxon>Lipomycetes</taxon>
        <taxon>Lipomycetales</taxon>
        <taxon>Lipomycetaceae</taxon>
        <taxon>Lipomyces</taxon>
    </lineage>
</organism>
<feature type="region of interest" description="Disordered" evidence="1">
    <location>
        <begin position="1"/>
        <end position="99"/>
    </location>
</feature>
<feature type="region of interest" description="Disordered" evidence="1">
    <location>
        <begin position="131"/>
        <end position="181"/>
    </location>
</feature>
<feature type="compositionally biased region" description="Basic and acidic residues" evidence="1">
    <location>
        <begin position="131"/>
        <end position="145"/>
    </location>
</feature>
<feature type="compositionally biased region" description="Polar residues" evidence="1">
    <location>
        <begin position="69"/>
        <end position="85"/>
    </location>
</feature>
<sequence>MAASNQPSSAELNSTGAAGRSPLDSKPSDRRHYLSQLSAPTGQRYLQAGYSSADPSEYESETPEEDTAEYQQTVARGHQETSAPTSPHGIQHRPFSWRRLEHSRPYVQDSKWKLYDPHPLLSNFVYHDRHTPVQGDLEKSSEQEKPKRHHHHDIKQSQSDEVLQSAGSGGDRPSMHFQTPTYDKSHYTFSAAGNNTRLLLEQDSKSPTVSPNEKPLTQEPDQFPGPDDETDTESDSSPPMPVFLGRRSSTNYQTELTARRAESRKNSDESAENPLTATMTQALENRVSAIKIGGRGGHVVGVPPSTSGHPYRMVSPSRYNKAHTYYDTEPAPGSQSLAPNESDADGTQYEGQSVRSPHGNATSNNGAISGEDYRLHRNSADNEFQSFEATTGSVTAEDGNEGSWSPPLLFQTRQRSFDYNDYKSHFHGLLMTPEEEKKPGFSCNE</sequence>
<gene>
    <name evidence="2" type="ORF">LIPSTDRAFT_267340</name>
</gene>
<feature type="compositionally biased region" description="Polar residues" evidence="1">
    <location>
        <begin position="1"/>
        <end position="16"/>
    </location>
</feature>
<feature type="compositionally biased region" description="Polar residues" evidence="1">
    <location>
        <begin position="247"/>
        <end position="256"/>
    </location>
</feature>
<dbReference type="Proteomes" id="UP000094385">
    <property type="component" value="Unassembled WGS sequence"/>
</dbReference>
<feature type="compositionally biased region" description="Polar residues" evidence="1">
    <location>
        <begin position="156"/>
        <end position="166"/>
    </location>
</feature>
<reference evidence="2 3" key="1">
    <citation type="journal article" date="2016" name="Proc. Natl. Acad. Sci. U.S.A.">
        <title>Comparative genomics of biotechnologically important yeasts.</title>
        <authorList>
            <person name="Riley R."/>
            <person name="Haridas S."/>
            <person name="Wolfe K.H."/>
            <person name="Lopes M.R."/>
            <person name="Hittinger C.T."/>
            <person name="Goeker M."/>
            <person name="Salamov A.A."/>
            <person name="Wisecaver J.H."/>
            <person name="Long T.M."/>
            <person name="Calvey C.H."/>
            <person name="Aerts A.L."/>
            <person name="Barry K.W."/>
            <person name="Choi C."/>
            <person name="Clum A."/>
            <person name="Coughlan A.Y."/>
            <person name="Deshpande S."/>
            <person name="Douglass A.P."/>
            <person name="Hanson S.J."/>
            <person name="Klenk H.-P."/>
            <person name="LaButti K.M."/>
            <person name="Lapidus A."/>
            <person name="Lindquist E.A."/>
            <person name="Lipzen A.M."/>
            <person name="Meier-Kolthoff J.P."/>
            <person name="Ohm R.A."/>
            <person name="Otillar R.P."/>
            <person name="Pangilinan J.L."/>
            <person name="Peng Y."/>
            <person name="Rokas A."/>
            <person name="Rosa C.A."/>
            <person name="Scheuner C."/>
            <person name="Sibirny A.A."/>
            <person name="Slot J.C."/>
            <person name="Stielow J.B."/>
            <person name="Sun H."/>
            <person name="Kurtzman C.P."/>
            <person name="Blackwell M."/>
            <person name="Grigoriev I.V."/>
            <person name="Jeffries T.W."/>
        </authorList>
    </citation>
    <scope>NUCLEOTIDE SEQUENCE [LARGE SCALE GENOMIC DNA]</scope>
    <source>
        <strain evidence="2 3">NRRL Y-11557</strain>
    </source>
</reference>
<feature type="compositionally biased region" description="Acidic residues" evidence="1">
    <location>
        <begin position="56"/>
        <end position="68"/>
    </location>
</feature>
<feature type="compositionally biased region" description="Polar residues" evidence="1">
    <location>
        <begin position="349"/>
        <end position="367"/>
    </location>
</feature>
<proteinExistence type="predicted"/>
<dbReference type="OrthoDB" id="10471684at2759"/>